<dbReference type="Proteomes" id="UP000000305">
    <property type="component" value="Unassembled WGS sequence"/>
</dbReference>
<proteinExistence type="predicted"/>
<dbReference type="InParanoid" id="E9I437"/>
<gene>
    <name evidence="1" type="ORF">DAPPUDRAFT_340374</name>
</gene>
<keyword evidence="2" id="KW-1185">Reference proteome</keyword>
<reference evidence="1 2" key="1">
    <citation type="journal article" date="2011" name="Science">
        <title>The ecoresponsive genome of Daphnia pulex.</title>
        <authorList>
            <person name="Colbourne J.K."/>
            <person name="Pfrender M.E."/>
            <person name="Gilbert D."/>
            <person name="Thomas W.K."/>
            <person name="Tucker A."/>
            <person name="Oakley T.H."/>
            <person name="Tokishita S."/>
            <person name="Aerts A."/>
            <person name="Arnold G.J."/>
            <person name="Basu M.K."/>
            <person name="Bauer D.J."/>
            <person name="Caceres C.E."/>
            <person name="Carmel L."/>
            <person name="Casola C."/>
            <person name="Choi J.H."/>
            <person name="Detter J.C."/>
            <person name="Dong Q."/>
            <person name="Dusheyko S."/>
            <person name="Eads B.D."/>
            <person name="Frohlich T."/>
            <person name="Geiler-Samerotte K.A."/>
            <person name="Gerlach D."/>
            <person name="Hatcher P."/>
            <person name="Jogdeo S."/>
            <person name="Krijgsveld J."/>
            <person name="Kriventseva E.V."/>
            <person name="Kultz D."/>
            <person name="Laforsch C."/>
            <person name="Lindquist E."/>
            <person name="Lopez J."/>
            <person name="Manak J.R."/>
            <person name="Muller J."/>
            <person name="Pangilinan J."/>
            <person name="Patwardhan R.P."/>
            <person name="Pitluck S."/>
            <person name="Pritham E.J."/>
            <person name="Rechtsteiner A."/>
            <person name="Rho M."/>
            <person name="Rogozin I.B."/>
            <person name="Sakarya O."/>
            <person name="Salamov A."/>
            <person name="Schaack S."/>
            <person name="Shapiro H."/>
            <person name="Shiga Y."/>
            <person name="Skalitzky C."/>
            <person name="Smith Z."/>
            <person name="Souvorov A."/>
            <person name="Sung W."/>
            <person name="Tang Z."/>
            <person name="Tsuchiya D."/>
            <person name="Tu H."/>
            <person name="Vos H."/>
            <person name="Wang M."/>
            <person name="Wolf Y.I."/>
            <person name="Yamagata H."/>
            <person name="Yamada T."/>
            <person name="Ye Y."/>
            <person name="Shaw J.R."/>
            <person name="Andrews J."/>
            <person name="Crease T.J."/>
            <person name="Tang H."/>
            <person name="Lucas S.M."/>
            <person name="Robertson H.M."/>
            <person name="Bork P."/>
            <person name="Koonin E.V."/>
            <person name="Zdobnov E.M."/>
            <person name="Grigoriev I.V."/>
            <person name="Lynch M."/>
            <person name="Boore J.L."/>
        </authorList>
    </citation>
    <scope>NUCLEOTIDE SEQUENCE [LARGE SCALE GENOMIC DNA]</scope>
</reference>
<dbReference type="KEGG" id="dpx:DAPPUDRAFT_340374"/>
<sequence>TVLCASSKYQDETEFAGFRKHPLRNIAVKFRDEELYRNDPDNKHANLKLYDAIMLEDHWNFPIAGIPIDRQKLTLEQLLDDGTNYAFPHAYIRLSPGYHQRFIPAHGKISQYQEKGNLVVELKFSANGTIDKSLLVAAYALYDDYLNVEADLKKKVFYNPSLYKLD</sequence>
<evidence type="ECO:0000313" key="1">
    <source>
        <dbReference type="EMBL" id="EFX61243.1"/>
    </source>
</evidence>
<protein>
    <submittedName>
        <fullName evidence="1">Uncharacterized protein</fullName>
    </submittedName>
</protein>
<evidence type="ECO:0000313" key="2">
    <source>
        <dbReference type="Proteomes" id="UP000000305"/>
    </source>
</evidence>
<accession>E9I437</accession>
<feature type="non-terminal residue" evidence="1">
    <location>
        <position position="1"/>
    </location>
</feature>
<name>E9I437_DAPPU</name>
<dbReference type="HOGENOM" id="CLU_1606758_0_0_1"/>
<dbReference type="AlphaFoldDB" id="E9I437"/>
<dbReference type="EMBL" id="GL734888">
    <property type="protein sequence ID" value="EFX61243.1"/>
    <property type="molecule type" value="Genomic_DNA"/>
</dbReference>
<organism evidence="1 2">
    <name type="scientific">Daphnia pulex</name>
    <name type="common">Water flea</name>
    <dbReference type="NCBI Taxonomy" id="6669"/>
    <lineage>
        <taxon>Eukaryota</taxon>
        <taxon>Metazoa</taxon>
        <taxon>Ecdysozoa</taxon>
        <taxon>Arthropoda</taxon>
        <taxon>Crustacea</taxon>
        <taxon>Branchiopoda</taxon>
        <taxon>Diplostraca</taxon>
        <taxon>Cladocera</taxon>
        <taxon>Anomopoda</taxon>
        <taxon>Daphniidae</taxon>
        <taxon>Daphnia</taxon>
    </lineage>
</organism>